<evidence type="ECO:0000313" key="2">
    <source>
        <dbReference type="EMBL" id="KAF2736315.1"/>
    </source>
</evidence>
<proteinExistence type="predicted"/>
<dbReference type="InterPro" id="IPR013898">
    <property type="entry name" value="Atg43"/>
</dbReference>
<keyword evidence="3" id="KW-1185">Reference proteome</keyword>
<gene>
    <name evidence="2" type="ORF">EJ04DRAFT_562559</name>
</gene>
<evidence type="ECO:0000313" key="3">
    <source>
        <dbReference type="Proteomes" id="UP000799444"/>
    </source>
</evidence>
<dbReference type="Proteomes" id="UP000799444">
    <property type="component" value="Unassembled WGS sequence"/>
</dbReference>
<name>A0A9P4R3G1_9PLEO</name>
<dbReference type="EMBL" id="ML996126">
    <property type="protein sequence ID" value="KAF2736315.1"/>
    <property type="molecule type" value="Genomic_DNA"/>
</dbReference>
<feature type="region of interest" description="Disordered" evidence="1">
    <location>
        <begin position="13"/>
        <end position="55"/>
    </location>
</feature>
<evidence type="ECO:0000256" key="1">
    <source>
        <dbReference type="SAM" id="MobiDB-lite"/>
    </source>
</evidence>
<dbReference type="OrthoDB" id="2430343at2759"/>
<dbReference type="AlphaFoldDB" id="A0A9P4R3G1"/>
<organism evidence="2 3">
    <name type="scientific">Polyplosphaeria fusca</name>
    <dbReference type="NCBI Taxonomy" id="682080"/>
    <lineage>
        <taxon>Eukaryota</taxon>
        <taxon>Fungi</taxon>
        <taxon>Dikarya</taxon>
        <taxon>Ascomycota</taxon>
        <taxon>Pezizomycotina</taxon>
        <taxon>Dothideomycetes</taxon>
        <taxon>Pleosporomycetidae</taxon>
        <taxon>Pleosporales</taxon>
        <taxon>Tetraplosphaeriaceae</taxon>
        <taxon>Polyplosphaeria</taxon>
    </lineage>
</organism>
<feature type="compositionally biased region" description="Basic and acidic residues" evidence="1">
    <location>
        <begin position="38"/>
        <end position="48"/>
    </location>
</feature>
<dbReference type="Pfam" id="PF08589">
    <property type="entry name" value="ATG43"/>
    <property type="match status" value="1"/>
</dbReference>
<reference evidence="2" key="1">
    <citation type="journal article" date="2020" name="Stud. Mycol.">
        <title>101 Dothideomycetes genomes: a test case for predicting lifestyles and emergence of pathogens.</title>
        <authorList>
            <person name="Haridas S."/>
            <person name="Albert R."/>
            <person name="Binder M."/>
            <person name="Bloem J."/>
            <person name="Labutti K."/>
            <person name="Salamov A."/>
            <person name="Andreopoulos B."/>
            <person name="Baker S."/>
            <person name="Barry K."/>
            <person name="Bills G."/>
            <person name="Bluhm B."/>
            <person name="Cannon C."/>
            <person name="Castanera R."/>
            <person name="Culley D."/>
            <person name="Daum C."/>
            <person name="Ezra D."/>
            <person name="Gonzalez J."/>
            <person name="Henrissat B."/>
            <person name="Kuo A."/>
            <person name="Liang C."/>
            <person name="Lipzen A."/>
            <person name="Lutzoni F."/>
            <person name="Magnuson J."/>
            <person name="Mondo S."/>
            <person name="Nolan M."/>
            <person name="Ohm R."/>
            <person name="Pangilinan J."/>
            <person name="Park H.-J."/>
            <person name="Ramirez L."/>
            <person name="Alfaro M."/>
            <person name="Sun H."/>
            <person name="Tritt A."/>
            <person name="Yoshinaga Y."/>
            <person name="Zwiers L.-H."/>
            <person name="Turgeon B."/>
            <person name="Goodwin S."/>
            <person name="Spatafora J."/>
            <person name="Crous P."/>
            <person name="Grigoriev I."/>
        </authorList>
    </citation>
    <scope>NUCLEOTIDE SEQUENCE</scope>
    <source>
        <strain evidence="2">CBS 125425</strain>
    </source>
</reference>
<protein>
    <submittedName>
        <fullName evidence="2">DUF1770-domain-containing protein</fullName>
    </submittedName>
</protein>
<sequence length="172" mass="19894">MASDVPVEIASAIQSASIKRHPSPRHDLNPSTTMSEKQPVHLDDHPDPDASSDVAEDEIPISILRPIPRRNTMPPLPDLRFEQSYLKSIEKAGSWQKVLWITFRDHVVMCFAQGLVYSLLISGWKHWNRSSKFHGRNIGARIRRWWWDVNKWAYPNDGRGWNLGNQKFTRNS</sequence>
<dbReference type="PANTHER" id="PTHR38699">
    <property type="entry name" value="CHROMOSOME 1, WHOLE GENOME SHOTGUN SEQUENCE"/>
    <property type="match status" value="1"/>
</dbReference>
<dbReference type="GO" id="GO:0140580">
    <property type="term" value="F:mitochondrion autophagosome adaptor activity"/>
    <property type="evidence" value="ECO:0007669"/>
    <property type="project" value="InterPro"/>
</dbReference>
<comment type="caution">
    <text evidence="2">The sequence shown here is derived from an EMBL/GenBank/DDBJ whole genome shotgun (WGS) entry which is preliminary data.</text>
</comment>
<dbReference type="GO" id="GO:0000423">
    <property type="term" value="P:mitophagy"/>
    <property type="evidence" value="ECO:0007669"/>
    <property type="project" value="InterPro"/>
</dbReference>
<accession>A0A9P4R3G1</accession>
<dbReference type="PANTHER" id="PTHR38699:SF1">
    <property type="entry name" value="MITOPHAGY RECEPTOR ATG43"/>
    <property type="match status" value="1"/>
</dbReference>